<dbReference type="AlphaFoldDB" id="A0A8S1M4I8"/>
<gene>
    <name evidence="2" type="ORF">PSON_ATCC_30995.1.T0290371</name>
</gene>
<dbReference type="OrthoDB" id="292605at2759"/>
<dbReference type="EMBL" id="CAJJDN010000029">
    <property type="protein sequence ID" value="CAD8072793.1"/>
    <property type="molecule type" value="Genomic_DNA"/>
</dbReference>
<dbReference type="PROSITE" id="PS50294">
    <property type="entry name" value="WD_REPEATS_REGION"/>
    <property type="match status" value="1"/>
</dbReference>
<dbReference type="GO" id="GO:0016226">
    <property type="term" value="P:iron-sulfur cluster assembly"/>
    <property type="evidence" value="ECO:0007669"/>
    <property type="project" value="TreeGrafter"/>
</dbReference>
<organism evidence="2 3">
    <name type="scientific">Paramecium sonneborni</name>
    <dbReference type="NCBI Taxonomy" id="65129"/>
    <lineage>
        <taxon>Eukaryota</taxon>
        <taxon>Sar</taxon>
        <taxon>Alveolata</taxon>
        <taxon>Ciliophora</taxon>
        <taxon>Intramacronucleata</taxon>
        <taxon>Oligohymenophorea</taxon>
        <taxon>Peniculida</taxon>
        <taxon>Parameciidae</taxon>
        <taxon>Paramecium</taxon>
    </lineage>
</organism>
<dbReference type="PANTHER" id="PTHR19920">
    <property type="entry name" value="WD40 PROTEIN CIAO1"/>
    <property type="match status" value="1"/>
</dbReference>
<dbReference type="GO" id="GO:0097361">
    <property type="term" value="C:cytosolic [4Fe-4S] assembly targeting complex"/>
    <property type="evidence" value="ECO:0007669"/>
    <property type="project" value="TreeGrafter"/>
</dbReference>
<evidence type="ECO:0000313" key="2">
    <source>
        <dbReference type="EMBL" id="CAD8072793.1"/>
    </source>
</evidence>
<keyword evidence="3" id="KW-1185">Reference proteome</keyword>
<protein>
    <submittedName>
        <fullName evidence="2">Uncharacterized protein</fullName>
    </submittedName>
</protein>
<dbReference type="PROSITE" id="PS50082">
    <property type="entry name" value="WD_REPEATS_2"/>
    <property type="match status" value="1"/>
</dbReference>
<comment type="caution">
    <text evidence="2">The sequence shown here is derived from an EMBL/GenBank/DDBJ whole genome shotgun (WGS) entry which is preliminary data.</text>
</comment>
<dbReference type="Pfam" id="PF00400">
    <property type="entry name" value="WD40"/>
    <property type="match status" value="3"/>
</dbReference>
<dbReference type="Proteomes" id="UP000692954">
    <property type="component" value="Unassembled WGS sequence"/>
</dbReference>
<keyword evidence="1" id="KW-0853">WD repeat</keyword>
<sequence>MCRIYKLIQEYSIKQHEVCYALDINQELNMLAISCNKSINIFEFRNFKLNLLQILIEHTNLVFCLSFMKKSNQLISCGNNQIIIWQINEYKQLICKQKLEGHANVVRCVLYNNTEDLIISGSDDMKIKFWHISQEWYCRQTIEDHTKSVLALSLNEQQNKLISCSHDKQILLSEISEQTKKWTVKQKINLEQYGFRLCFINNDIFTFQPNNIEQMYIFEIQNEKIVKKSELNIFCGYDNYSLFPQKYIQAKGLLISKNGCYVHIIKFEDNNLFTLKQSINFGTQILYGIVSDDGNYLITWDQISKQVQVRKQIEI</sequence>
<name>A0A8S1M4I8_9CILI</name>
<reference evidence="2" key="1">
    <citation type="submission" date="2021-01" db="EMBL/GenBank/DDBJ databases">
        <authorList>
            <consortium name="Genoscope - CEA"/>
            <person name="William W."/>
        </authorList>
    </citation>
    <scope>NUCLEOTIDE SEQUENCE</scope>
</reference>
<evidence type="ECO:0000256" key="1">
    <source>
        <dbReference type="PROSITE-ProRule" id="PRU00221"/>
    </source>
</evidence>
<evidence type="ECO:0000313" key="3">
    <source>
        <dbReference type="Proteomes" id="UP000692954"/>
    </source>
</evidence>
<accession>A0A8S1M4I8</accession>
<dbReference type="SMART" id="SM00320">
    <property type="entry name" value="WD40"/>
    <property type="match status" value="4"/>
</dbReference>
<dbReference type="InterPro" id="IPR001680">
    <property type="entry name" value="WD40_rpt"/>
</dbReference>
<feature type="repeat" description="WD" evidence="1">
    <location>
        <begin position="99"/>
        <end position="133"/>
    </location>
</feature>
<proteinExistence type="predicted"/>
<dbReference type="PANTHER" id="PTHR19920:SF0">
    <property type="entry name" value="CYTOSOLIC IRON-SULFUR PROTEIN ASSEMBLY PROTEIN CIAO1-RELATED"/>
    <property type="match status" value="1"/>
</dbReference>